<dbReference type="Proteomes" id="UP001174909">
    <property type="component" value="Unassembled WGS sequence"/>
</dbReference>
<accession>A0AA35W9Q4</accession>
<name>A0AA35W9Q4_GEOBA</name>
<evidence type="ECO:0000256" key="5">
    <source>
        <dbReference type="ARBA" id="ARBA00023134"/>
    </source>
</evidence>
<evidence type="ECO:0000259" key="7">
    <source>
        <dbReference type="PROSITE" id="PS51722"/>
    </source>
</evidence>
<dbReference type="GO" id="GO:0005737">
    <property type="term" value="C:cytoplasm"/>
    <property type="evidence" value="ECO:0007669"/>
    <property type="project" value="TreeGrafter"/>
</dbReference>
<keyword evidence="2 8" id="KW-0396">Initiation factor</keyword>
<feature type="domain" description="Tr-type G" evidence="7">
    <location>
        <begin position="120"/>
        <end position="287"/>
    </location>
</feature>
<evidence type="ECO:0000256" key="4">
    <source>
        <dbReference type="ARBA" id="ARBA00022917"/>
    </source>
</evidence>
<dbReference type="InterPro" id="IPR000795">
    <property type="entry name" value="T_Tr_GTP-bd_dom"/>
</dbReference>
<keyword evidence="9" id="KW-1185">Reference proteome</keyword>
<dbReference type="InterPro" id="IPR005225">
    <property type="entry name" value="Small_GTP-bd"/>
</dbReference>
<dbReference type="CDD" id="cd01887">
    <property type="entry name" value="IF2_eIF5B"/>
    <property type="match status" value="1"/>
</dbReference>
<evidence type="ECO:0000256" key="3">
    <source>
        <dbReference type="ARBA" id="ARBA00022741"/>
    </source>
</evidence>
<dbReference type="NCBIfam" id="TIGR00231">
    <property type="entry name" value="small_GTP"/>
    <property type="match status" value="1"/>
</dbReference>
<reference evidence="8" key="1">
    <citation type="submission" date="2023-03" db="EMBL/GenBank/DDBJ databases">
        <authorList>
            <person name="Steffen K."/>
            <person name="Cardenas P."/>
        </authorList>
    </citation>
    <scope>NUCLEOTIDE SEQUENCE</scope>
</reference>
<keyword evidence="3" id="KW-0547">Nucleotide-binding</keyword>
<dbReference type="Gene3D" id="3.40.50.300">
    <property type="entry name" value="P-loop containing nucleotide triphosphate hydrolases"/>
    <property type="match status" value="1"/>
</dbReference>
<gene>
    <name evidence="8" type="ORF">GBAR_LOCUS8063</name>
</gene>
<comment type="caution">
    <text evidence="8">The sequence shown here is derived from an EMBL/GenBank/DDBJ whole genome shotgun (WGS) entry which is preliminary data.</text>
</comment>
<dbReference type="EMBL" id="CASHTH010001195">
    <property type="protein sequence ID" value="CAI8012564.1"/>
    <property type="molecule type" value="Genomic_DNA"/>
</dbReference>
<proteinExistence type="inferred from homology"/>
<dbReference type="PANTHER" id="PTHR43381">
    <property type="entry name" value="TRANSLATION INITIATION FACTOR IF-2-RELATED"/>
    <property type="match status" value="1"/>
</dbReference>
<protein>
    <submittedName>
        <fullName evidence="8">Translation initiation factor IF-2</fullName>
    </submittedName>
</protein>
<dbReference type="InterPro" id="IPR015760">
    <property type="entry name" value="TIF_IF2"/>
</dbReference>
<dbReference type="SUPFAM" id="SSF52540">
    <property type="entry name" value="P-loop containing nucleoside triphosphate hydrolases"/>
    <property type="match status" value="1"/>
</dbReference>
<organism evidence="8 9">
    <name type="scientific">Geodia barretti</name>
    <name type="common">Barrett's horny sponge</name>
    <dbReference type="NCBI Taxonomy" id="519541"/>
    <lineage>
        <taxon>Eukaryota</taxon>
        <taxon>Metazoa</taxon>
        <taxon>Porifera</taxon>
        <taxon>Demospongiae</taxon>
        <taxon>Heteroscleromorpha</taxon>
        <taxon>Tetractinellida</taxon>
        <taxon>Astrophorina</taxon>
        <taxon>Geodiidae</taxon>
        <taxon>Geodia</taxon>
    </lineage>
</organism>
<evidence type="ECO:0000256" key="1">
    <source>
        <dbReference type="ARBA" id="ARBA00007733"/>
    </source>
</evidence>
<dbReference type="PROSITE" id="PS51722">
    <property type="entry name" value="G_TR_2"/>
    <property type="match status" value="1"/>
</dbReference>
<evidence type="ECO:0000256" key="6">
    <source>
        <dbReference type="SAM" id="MobiDB-lite"/>
    </source>
</evidence>
<dbReference type="Pfam" id="PF04760">
    <property type="entry name" value="IF2_N"/>
    <property type="match status" value="1"/>
</dbReference>
<feature type="region of interest" description="Disordered" evidence="6">
    <location>
        <begin position="1"/>
        <end position="30"/>
    </location>
</feature>
<comment type="similarity">
    <text evidence="1">Belongs to the TRAFAC class translation factor GTPase superfamily. Classic translation factor GTPase family. IF-2 subfamily.</text>
</comment>
<dbReference type="GO" id="GO:0003924">
    <property type="term" value="F:GTPase activity"/>
    <property type="evidence" value="ECO:0007669"/>
    <property type="project" value="InterPro"/>
</dbReference>
<evidence type="ECO:0000256" key="2">
    <source>
        <dbReference type="ARBA" id="ARBA00022540"/>
    </source>
</evidence>
<evidence type="ECO:0000313" key="8">
    <source>
        <dbReference type="EMBL" id="CAI8012564.1"/>
    </source>
</evidence>
<dbReference type="InterPro" id="IPR006847">
    <property type="entry name" value="IF2_N"/>
</dbReference>
<dbReference type="FunFam" id="3.40.50.300:FF:000019">
    <property type="entry name" value="Translation initiation factor IF-2"/>
    <property type="match status" value="1"/>
</dbReference>
<dbReference type="InterPro" id="IPR027417">
    <property type="entry name" value="P-loop_NTPase"/>
</dbReference>
<dbReference type="GO" id="GO:0005525">
    <property type="term" value="F:GTP binding"/>
    <property type="evidence" value="ECO:0007669"/>
    <property type="project" value="UniProtKB-KW"/>
</dbReference>
<keyword evidence="5" id="KW-0342">GTP-binding</keyword>
<dbReference type="GO" id="GO:0003743">
    <property type="term" value="F:translation initiation factor activity"/>
    <property type="evidence" value="ECO:0007669"/>
    <property type="project" value="UniProtKB-KW"/>
</dbReference>
<keyword evidence="4" id="KW-0648">Protein biosynthesis</keyword>
<evidence type="ECO:0000313" key="9">
    <source>
        <dbReference type="Proteomes" id="UP001174909"/>
    </source>
</evidence>
<dbReference type="PANTHER" id="PTHR43381:SF5">
    <property type="entry name" value="TR-TYPE G DOMAIN-CONTAINING PROTEIN"/>
    <property type="match status" value="1"/>
</dbReference>
<feature type="compositionally biased region" description="Basic residues" evidence="6">
    <location>
        <begin position="1"/>
        <end position="18"/>
    </location>
</feature>
<dbReference type="AlphaFoldDB" id="A0AA35W9Q4"/>
<dbReference type="Pfam" id="PF00009">
    <property type="entry name" value="GTP_EFTU"/>
    <property type="match status" value="1"/>
</dbReference>
<sequence length="315" mass="33668">MARSPRTRQRRGGGRRRPSNGSTDRPSQRREVVKFAGPVDLPTEISVAELSEVIRRSPIEIIKELMRLNMMVAMNDSVDFEVAATVAVRLGVRVRKPADVEESEASDRVGLDDEASKVEPRPAVVAVMGHVDHGKTTLLDAIRGTNVVDGEAGGITQSIGAYQIDHEGQLITFIDTPGHEAFTAMRARGAQATDIAVIVVAADDGVMPQTIEAINHAKAAQVPIIIAVNKIDLPGADRTRVMTELLEHDLIVEDLGGEVLSVPVSALKGEGVSDLIDSLLLLSEVSEFTADPGRDAIGVVVEASLDRFRGPVATV</sequence>